<dbReference type="CDD" id="cd08561">
    <property type="entry name" value="GDPD_cytoplasmic_ScUgpQ2_like"/>
    <property type="match status" value="1"/>
</dbReference>
<dbReference type="Gene3D" id="3.20.20.190">
    <property type="entry name" value="Phosphatidylinositol (PI) phosphodiesterase"/>
    <property type="match status" value="1"/>
</dbReference>
<comment type="caution">
    <text evidence="2">The sequence shown here is derived from an EMBL/GenBank/DDBJ whole genome shotgun (WGS) entry which is preliminary data.</text>
</comment>
<dbReference type="EMBL" id="JACCFW010000001">
    <property type="protein sequence ID" value="NYJ74974.1"/>
    <property type="molecule type" value="Genomic_DNA"/>
</dbReference>
<evidence type="ECO:0000313" key="3">
    <source>
        <dbReference type="Proteomes" id="UP000571817"/>
    </source>
</evidence>
<dbReference type="AlphaFoldDB" id="A0A853DIX6"/>
<accession>A0A853DIX6</accession>
<dbReference type="Pfam" id="PF03009">
    <property type="entry name" value="GDPD"/>
    <property type="match status" value="1"/>
</dbReference>
<evidence type="ECO:0000259" key="1">
    <source>
        <dbReference type="PROSITE" id="PS51704"/>
    </source>
</evidence>
<keyword evidence="3" id="KW-1185">Reference proteome</keyword>
<dbReference type="PROSITE" id="PS51704">
    <property type="entry name" value="GP_PDE"/>
    <property type="match status" value="1"/>
</dbReference>
<evidence type="ECO:0000313" key="2">
    <source>
        <dbReference type="EMBL" id="NYJ74974.1"/>
    </source>
</evidence>
<proteinExistence type="predicted"/>
<dbReference type="InterPro" id="IPR017946">
    <property type="entry name" value="PLC-like_Pdiesterase_TIM-brl"/>
</dbReference>
<dbReference type="GO" id="GO:0006629">
    <property type="term" value="P:lipid metabolic process"/>
    <property type="evidence" value="ECO:0007669"/>
    <property type="project" value="InterPro"/>
</dbReference>
<reference evidence="2 3" key="1">
    <citation type="submission" date="2020-07" db="EMBL/GenBank/DDBJ databases">
        <title>Sequencing the genomes of 1000 actinobacteria strains.</title>
        <authorList>
            <person name="Klenk H.-P."/>
        </authorList>
    </citation>
    <scope>NUCLEOTIDE SEQUENCE [LARGE SCALE GENOMIC DNA]</scope>
    <source>
        <strain evidence="2 3">DSM 29531</strain>
    </source>
</reference>
<dbReference type="Proteomes" id="UP000571817">
    <property type="component" value="Unassembled WGS sequence"/>
</dbReference>
<gene>
    <name evidence="2" type="ORF">HNR15_001937</name>
</gene>
<dbReference type="InterPro" id="IPR030395">
    <property type="entry name" value="GP_PDE_dom"/>
</dbReference>
<name>A0A853DIX6_9MICO</name>
<organism evidence="2 3">
    <name type="scientific">Allobranchiibius huperziae</name>
    <dbReference type="NCBI Taxonomy" id="1874116"/>
    <lineage>
        <taxon>Bacteria</taxon>
        <taxon>Bacillati</taxon>
        <taxon>Actinomycetota</taxon>
        <taxon>Actinomycetes</taxon>
        <taxon>Micrococcales</taxon>
        <taxon>Dermacoccaceae</taxon>
        <taxon>Allobranchiibius</taxon>
    </lineage>
</organism>
<dbReference type="PANTHER" id="PTHR43805">
    <property type="entry name" value="GLYCEROPHOSPHORYL DIESTER PHOSPHODIESTERASE"/>
    <property type="match status" value="1"/>
</dbReference>
<dbReference type="GO" id="GO:0008889">
    <property type="term" value="F:glycerophosphodiester phosphodiesterase activity"/>
    <property type="evidence" value="ECO:0007669"/>
    <property type="project" value="UniProtKB-EC"/>
</dbReference>
<feature type="domain" description="GP-PDE" evidence="1">
    <location>
        <begin position="19"/>
        <end position="253"/>
    </location>
</feature>
<protein>
    <submittedName>
        <fullName evidence="2">Glycerophosphoryl diester phosphodiesterase</fullName>
        <ecNumber evidence="2">3.1.4.46</ecNumber>
    </submittedName>
</protein>
<sequence length="262" mass="28833">MRGRADVTPRTPYLAWPGPIAMAHRGFSRDGLENSMAAFRAAVDLGYGYVETDVHATADGVLVAFHDSSLDRVAGRSGAIVDLPWREVETARIGGVEPIPRFDELLETWPQLRLNIDCKSDAAVAPLADAIERHRAWDRVGVASFSDRRRRSVLARLTRPVATTASPVLVGVALAFGRTPLARMPIGAVDCLQIPEHTRKLPVLTRTLIRQAHKAGAQVHVWTVDEPAAMHRLLDLGVDGLMTDRADLLREVLITRGQWHEV</sequence>
<dbReference type="PANTHER" id="PTHR43805:SF1">
    <property type="entry name" value="GP-PDE DOMAIN-CONTAINING PROTEIN"/>
    <property type="match status" value="1"/>
</dbReference>
<keyword evidence="2" id="KW-0378">Hydrolase</keyword>
<dbReference type="SUPFAM" id="SSF51695">
    <property type="entry name" value="PLC-like phosphodiesterases"/>
    <property type="match status" value="1"/>
</dbReference>
<dbReference type="EC" id="3.1.4.46" evidence="2"/>